<evidence type="ECO:0000259" key="3">
    <source>
        <dbReference type="Pfam" id="PF03446"/>
    </source>
</evidence>
<dbReference type="PANTHER" id="PTHR43580">
    <property type="entry name" value="OXIDOREDUCTASE GLYR1-RELATED"/>
    <property type="match status" value="1"/>
</dbReference>
<comment type="caution">
    <text evidence="5">The sequence shown here is derived from an EMBL/GenBank/DDBJ whole genome shotgun (WGS) entry which is preliminary data.</text>
</comment>
<dbReference type="EC" id="1.1.-.-" evidence="5"/>
<evidence type="ECO:0000256" key="1">
    <source>
        <dbReference type="ARBA" id="ARBA00009080"/>
    </source>
</evidence>
<organism evidence="5 6">
    <name type="scientific">Actinomadura gamaensis</name>
    <dbReference type="NCBI Taxonomy" id="1763541"/>
    <lineage>
        <taxon>Bacteria</taxon>
        <taxon>Bacillati</taxon>
        <taxon>Actinomycetota</taxon>
        <taxon>Actinomycetes</taxon>
        <taxon>Streptosporangiales</taxon>
        <taxon>Thermomonosporaceae</taxon>
        <taxon>Actinomadura</taxon>
    </lineage>
</organism>
<sequence length="290" mass="29498">MSTDKKITLLGLGAMGTALARTWLAAGYELTVWNRTASRAEPLAAEGAAVAASAAEAVAASPVVVACLLDDASVGEALADAGLAGKDLVNITTGTPAQARARSDWATARGARYLDGGIMAVPPMIGVPEAGAYVFYSGSEALFEERRDALAVPAAARYVGGDAGSAALHDVALLSAMMGMFGGISHAFALMRGTGVPPKETAALLVEWLTAMAGYANGMAAQLESGDYTLGVTSNLAMMVEGNATLLRTAEEQGVSAELLTPYMGLMERLLADGRGAESAAGVVDLLRKG</sequence>
<evidence type="ECO:0000259" key="4">
    <source>
        <dbReference type="Pfam" id="PF21761"/>
    </source>
</evidence>
<comment type="similarity">
    <text evidence="1">Belongs to the HIBADH-related family.</text>
</comment>
<feature type="domain" description="NADPH-dependent reductive aminase-like C-terminal" evidence="4">
    <location>
        <begin position="162"/>
        <end position="289"/>
    </location>
</feature>
<dbReference type="Pfam" id="PF03446">
    <property type="entry name" value="NAD_binding_2"/>
    <property type="match status" value="1"/>
</dbReference>
<dbReference type="EMBL" id="JBHSIT010000007">
    <property type="protein sequence ID" value="MFC4910541.1"/>
    <property type="molecule type" value="Genomic_DNA"/>
</dbReference>
<dbReference type="InterPro" id="IPR048666">
    <property type="entry name" value="RedAm-like_C"/>
</dbReference>
<dbReference type="PIRSF" id="PIRSF000103">
    <property type="entry name" value="HIBADH"/>
    <property type="match status" value="1"/>
</dbReference>
<protein>
    <submittedName>
        <fullName evidence="5">NAD(P)-dependent oxidoreductase</fullName>
        <ecNumber evidence="5">1.1.-.-</ecNumber>
    </submittedName>
</protein>
<dbReference type="Gene3D" id="3.40.50.720">
    <property type="entry name" value="NAD(P)-binding Rossmann-like Domain"/>
    <property type="match status" value="1"/>
</dbReference>
<feature type="domain" description="6-phosphogluconate dehydrogenase NADP-binding" evidence="3">
    <location>
        <begin position="6"/>
        <end position="156"/>
    </location>
</feature>
<dbReference type="InterPro" id="IPR013328">
    <property type="entry name" value="6PGD_dom2"/>
</dbReference>
<dbReference type="InterPro" id="IPR015815">
    <property type="entry name" value="HIBADH-related"/>
</dbReference>
<dbReference type="RefSeq" id="WP_378258969.1">
    <property type="nucleotide sequence ID" value="NZ_JBHSIT010000007.1"/>
</dbReference>
<dbReference type="InterPro" id="IPR036291">
    <property type="entry name" value="NAD(P)-bd_dom_sf"/>
</dbReference>
<proteinExistence type="inferred from homology"/>
<dbReference type="SUPFAM" id="SSF51735">
    <property type="entry name" value="NAD(P)-binding Rossmann-fold domains"/>
    <property type="match status" value="1"/>
</dbReference>
<dbReference type="PANTHER" id="PTHR43580:SF2">
    <property type="entry name" value="CYTOKINE-LIKE NUCLEAR FACTOR N-PAC"/>
    <property type="match status" value="1"/>
</dbReference>
<accession>A0ABV9U3Y9</accession>
<keyword evidence="2 5" id="KW-0560">Oxidoreductase</keyword>
<dbReference type="Pfam" id="PF21761">
    <property type="entry name" value="RedAm-like_C"/>
    <property type="match status" value="1"/>
</dbReference>
<evidence type="ECO:0000313" key="5">
    <source>
        <dbReference type="EMBL" id="MFC4910541.1"/>
    </source>
</evidence>
<dbReference type="GO" id="GO:0016491">
    <property type="term" value="F:oxidoreductase activity"/>
    <property type="evidence" value="ECO:0007669"/>
    <property type="project" value="UniProtKB-KW"/>
</dbReference>
<name>A0ABV9U3Y9_9ACTN</name>
<gene>
    <name evidence="5" type="ORF">ACFPCY_24720</name>
</gene>
<evidence type="ECO:0000256" key="2">
    <source>
        <dbReference type="ARBA" id="ARBA00023002"/>
    </source>
</evidence>
<evidence type="ECO:0000313" key="6">
    <source>
        <dbReference type="Proteomes" id="UP001595872"/>
    </source>
</evidence>
<dbReference type="InterPro" id="IPR006115">
    <property type="entry name" value="6PGDH_NADP-bd"/>
</dbReference>
<reference evidence="6" key="1">
    <citation type="journal article" date="2019" name="Int. J. Syst. Evol. Microbiol.">
        <title>The Global Catalogue of Microorganisms (GCM) 10K type strain sequencing project: providing services to taxonomists for standard genome sequencing and annotation.</title>
        <authorList>
            <consortium name="The Broad Institute Genomics Platform"/>
            <consortium name="The Broad Institute Genome Sequencing Center for Infectious Disease"/>
            <person name="Wu L."/>
            <person name="Ma J."/>
        </authorList>
    </citation>
    <scope>NUCLEOTIDE SEQUENCE [LARGE SCALE GENOMIC DNA]</scope>
    <source>
        <strain evidence="6">KLKA75</strain>
    </source>
</reference>
<keyword evidence="6" id="KW-1185">Reference proteome</keyword>
<dbReference type="Proteomes" id="UP001595872">
    <property type="component" value="Unassembled WGS sequence"/>
</dbReference>
<dbReference type="InterPro" id="IPR051265">
    <property type="entry name" value="HIBADH-related_NP60_sf"/>
</dbReference>
<dbReference type="Gene3D" id="1.10.1040.10">
    <property type="entry name" value="N-(1-d-carboxylethyl)-l-norvaline Dehydrogenase, domain 2"/>
    <property type="match status" value="1"/>
</dbReference>